<dbReference type="Gene3D" id="3.50.50.60">
    <property type="entry name" value="FAD/NAD(P)-binding domain"/>
    <property type="match status" value="1"/>
</dbReference>
<sequence>MNTTALPARTEVAIVGAGPTGLALAVTLASAGIDFVVLDRLAEGANTSRAAVVHARTLEVLDELAASEELIARGVQVTRFAVRDGGRRLLTVPFDKLPTPHPYTLMVPQYETEGVLLDRLRALGGAVHRPCEVASVVQDEDGVTLTMTTGQTLRAAYAVGADGMHSIVREAAGISFTGNAYAQSFVLADVTMDWAPGPIEVSLTFGTAGLTVVAPLPGGHYRVVATVDDAPATPDLGFVQRLLDERAPGQAKISGLAWSSRFRVHHRVADRYRVGRLLLAGDAAHVHSPAGGQGMNTGIQDGYTLGRAFATGQLDGYEAQRRRVAQRVVGFTHRMTRVATTRNAMARGARNFALPLLGHTAMPRKLATELAELNYR</sequence>
<dbReference type="InterPro" id="IPR050641">
    <property type="entry name" value="RIFMO-like"/>
</dbReference>
<evidence type="ECO:0000313" key="5">
    <source>
        <dbReference type="EMBL" id="KUN55619.1"/>
    </source>
</evidence>
<dbReference type="PANTHER" id="PTHR43004:SF19">
    <property type="entry name" value="BINDING MONOOXYGENASE, PUTATIVE (JCVI)-RELATED"/>
    <property type="match status" value="1"/>
</dbReference>
<dbReference type="PRINTS" id="PR00420">
    <property type="entry name" value="RNGMNOXGNASE"/>
</dbReference>
<dbReference type="Gene3D" id="3.30.70.2450">
    <property type="match status" value="1"/>
</dbReference>
<evidence type="ECO:0000256" key="2">
    <source>
        <dbReference type="ARBA" id="ARBA00022630"/>
    </source>
</evidence>
<dbReference type="SUPFAM" id="SSF51905">
    <property type="entry name" value="FAD/NAD(P)-binding domain"/>
    <property type="match status" value="1"/>
</dbReference>
<keyword evidence="2" id="KW-0285">Flavoprotein</keyword>
<evidence type="ECO:0000259" key="4">
    <source>
        <dbReference type="Pfam" id="PF01494"/>
    </source>
</evidence>
<dbReference type="RefSeq" id="WP_059211914.1">
    <property type="nucleotide sequence ID" value="NZ_KQ948688.1"/>
</dbReference>
<keyword evidence="5" id="KW-0560">Oxidoreductase</keyword>
<dbReference type="PANTHER" id="PTHR43004">
    <property type="entry name" value="TRK SYSTEM POTASSIUM UPTAKE PROTEIN"/>
    <property type="match status" value="1"/>
</dbReference>
<dbReference type="AlphaFoldDB" id="A0A101RK83"/>
<feature type="domain" description="FAD-binding" evidence="4">
    <location>
        <begin position="9"/>
        <end position="331"/>
    </location>
</feature>
<comment type="cofactor">
    <cofactor evidence="1">
        <name>FAD</name>
        <dbReference type="ChEBI" id="CHEBI:57692"/>
    </cofactor>
</comment>
<evidence type="ECO:0000256" key="1">
    <source>
        <dbReference type="ARBA" id="ARBA00001974"/>
    </source>
</evidence>
<accession>A0A101RK83</accession>
<keyword evidence="5" id="KW-0503">Monooxygenase</keyword>
<evidence type="ECO:0000313" key="6">
    <source>
        <dbReference type="Proteomes" id="UP000053669"/>
    </source>
</evidence>
<dbReference type="GO" id="GO:0016709">
    <property type="term" value="F:oxidoreductase activity, acting on paired donors, with incorporation or reduction of molecular oxygen, NAD(P)H as one donor, and incorporation of one atom of oxygen"/>
    <property type="evidence" value="ECO:0007669"/>
    <property type="project" value="UniProtKB-ARBA"/>
</dbReference>
<dbReference type="STRING" id="58343.AQJ46_49165"/>
<dbReference type="InterPro" id="IPR002938">
    <property type="entry name" value="FAD-bd"/>
</dbReference>
<proteinExistence type="predicted"/>
<dbReference type="InterPro" id="IPR036188">
    <property type="entry name" value="FAD/NAD-bd_sf"/>
</dbReference>
<reference evidence="5 6" key="1">
    <citation type="submission" date="2015-10" db="EMBL/GenBank/DDBJ databases">
        <title>Draft genome sequence of Streptomyces canus DSM 40017, type strain for the species Streptomyces canus.</title>
        <authorList>
            <person name="Ruckert C."/>
            <person name="Winkler A."/>
            <person name="Kalinowski J."/>
            <person name="Kampfer P."/>
            <person name="Glaeser S."/>
        </authorList>
    </citation>
    <scope>NUCLEOTIDE SEQUENCE [LARGE SCALE GENOMIC DNA]</scope>
    <source>
        <strain evidence="5 6">DSM 40017</strain>
    </source>
</reference>
<dbReference type="GO" id="GO:0071949">
    <property type="term" value="F:FAD binding"/>
    <property type="evidence" value="ECO:0007669"/>
    <property type="project" value="InterPro"/>
</dbReference>
<gene>
    <name evidence="5" type="ORF">AQJ46_49165</name>
</gene>
<dbReference type="EMBL" id="LMWU01000080">
    <property type="protein sequence ID" value="KUN55619.1"/>
    <property type="molecule type" value="Genomic_DNA"/>
</dbReference>
<comment type="caution">
    <text evidence="5">The sequence shown here is derived from an EMBL/GenBank/DDBJ whole genome shotgun (WGS) entry which is preliminary data.</text>
</comment>
<organism evidence="5 6">
    <name type="scientific">Streptomyces canus</name>
    <dbReference type="NCBI Taxonomy" id="58343"/>
    <lineage>
        <taxon>Bacteria</taxon>
        <taxon>Bacillati</taxon>
        <taxon>Actinomycetota</taxon>
        <taxon>Actinomycetes</taxon>
        <taxon>Kitasatosporales</taxon>
        <taxon>Streptomycetaceae</taxon>
        <taxon>Streptomyces</taxon>
        <taxon>Streptomyces aurantiacus group</taxon>
    </lineage>
</organism>
<dbReference type="Pfam" id="PF01494">
    <property type="entry name" value="FAD_binding_3"/>
    <property type="match status" value="1"/>
</dbReference>
<protein>
    <submittedName>
        <fullName evidence="5">Pentachlorophenol monooxygenase</fullName>
    </submittedName>
</protein>
<name>A0A101RK83_9ACTN</name>
<evidence type="ECO:0000256" key="3">
    <source>
        <dbReference type="ARBA" id="ARBA00022827"/>
    </source>
</evidence>
<keyword evidence="3" id="KW-0274">FAD</keyword>
<dbReference type="Proteomes" id="UP000053669">
    <property type="component" value="Unassembled WGS sequence"/>
</dbReference>